<evidence type="ECO:0000313" key="2">
    <source>
        <dbReference type="Proteomes" id="UP000602395"/>
    </source>
</evidence>
<dbReference type="PANTHER" id="PTHR38733">
    <property type="entry name" value="PROTEIN MCRC"/>
    <property type="match status" value="1"/>
</dbReference>
<proteinExistence type="predicted"/>
<dbReference type="RefSeq" id="WP_190267206.1">
    <property type="nucleotide sequence ID" value="NZ_BAABAD010000004.1"/>
</dbReference>
<dbReference type="Proteomes" id="UP000602395">
    <property type="component" value="Unassembled WGS sequence"/>
</dbReference>
<gene>
    <name evidence="1" type="ORF">IDF66_13430</name>
</gene>
<reference evidence="1 2" key="1">
    <citation type="submission" date="2020-09" db="EMBL/GenBank/DDBJ databases">
        <title>Novel species in genus Gordonia.</title>
        <authorList>
            <person name="Zhang G."/>
        </authorList>
    </citation>
    <scope>NUCLEOTIDE SEQUENCE [LARGE SCALE GENOMIC DNA]</scope>
    <source>
        <strain evidence="1 2">ON-33</strain>
    </source>
</reference>
<evidence type="ECO:0008006" key="3">
    <source>
        <dbReference type="Google" id="ProtNLM"/>
    </source>
</evidence>
<name>A0ABR7WCU1_9ACTN</name>
<keyword evidence="2" id="KW-1185">Reference proteome</keyword>
<organism evidence="1 2">
    <name type="scientific">Gordonia hankookensis</name>
    <dbReference type="NCBI Taxonomy" id="589403"/>
    <lineage>
        <taxon>Bacteria</taxon>
        <taxon>Bacillati</taxon>
        <taxon>Actinomycetota</taxon>
        <taxon>Actinomycetes</taxon>
        <taxon>Mycobacteriales</taxon>
        <taxon>Gordoniaceae</taxon>
        <taxon>Gordonia</taxon>
    </lineage>
</organism>
<comment type="caution">
    <text evidence="1">The sequence shown here is derived from an EMBL/GenBank/DDBJ whole genome shotgun (WGS) entry which is preliminary data.</text>
</comment>
<dbReference type="Pfam" id="PF10117">
    <property type="entry name" value="McrBC"/>
    <property type="match status" value="1"/>
</dbReference>
<dbReference type="PANTHER" id="PTHR38733:SF1">
    <property type="entry name" value="TYPE IV METHYL-DIRECTED RESTRICTION ENZYME ECOKMCRBC"/>
    <property type="match status" value="1"/>
</dbReference>
<accession>A0ABR7WCU1</accession>
<sequence>MNAGVVLREYEFRDLDLTRTQAEVLQSTGFVAVTPAPGARWRVTATSYVGTLVVGDIRLLIRPKINPENLFLLLEPGLPHNAWRREAFEYDVSSDLLPSVIAFFARALETTLARGVLRSYKTVEETVIALRGRLDVPRQFRRAGVLTPVACTFDDFTEDIAENRVLRAAVQRALRVPRIDPTDRQRLMRQLVALDGVADQTVAPDDVDRIQLSRLNQHYAPALGLARLVLANLTLTDSQGTASASSFMIDMNDLFQRFVTERLRRELRGRLDVIDEPIVHLGTGRRVTMMPDLLFRNPRGEPLYVGDIKYKLAKDGRGRSGDYYQLLAYTTALDLPEGVLIYCRHENDEDGSRTVIVRHAGTRLVLRSLDLSGSPGQVEQELSDLGQVIATAAAGSRTVPSTLA</sequence>
<protein>
    <recommendedName>
        <fullName evidence="3">5-methylcytosine-specific restriction enzyme subunit McrC</fullName>
    </recommendedName>
</protein>
<dbReference type="InterPro" id="IPR019292">
    <property type="entry name" value="McrC"/>
</dbReference>
<dbReference type="EMBL" id="JACWMS010000002">
    <property type="protein sequence ID" value="MBD1320583.1"/>
    <property type="molecule type" value="Genomic_DNA"/>
</dbReference>
<evidence type="ECO:0000313" key="1">
    <source>
        <dbReference type="EMBL" id="MBD1320583.1"/>
    </source>
</evidence>